<evidence type="ECO:0000259" key="4">
    <source>
        <dbReference type="PROSITE" id="PS51077"/>
    </source>
</evidence>
<dbReference type="PANTHER" id="PTHR30136">
    <property type="entry name" value="HELIX-TURN-HELIX TRANSCRIPTIONAL REGULATOR, ICLR FAMILY"/>
    <property type="match status" value="1"/>
</dbReference>
<keyword evidence="2" id="KW-0238">DNA-binding</keyword>
<evidence type="ECO:0000256" key="2">
    <source>
        <dbReference type="ARBA" id="ARBA00023125"/>
    </source>
</evidence>
<dbReference type="InterPro" id="IPR036390">
    <property type="entry name" value="WH_DNA-bd_sf"/>
</dbReference>
<dbReference type="PROSITE" id="PS51077">
    <property type="entry name" value="HTH_ICLR"/>
    <property type="match status" value="1"/>
</dbReference>
<dbReference type="PANTHER" id="PTHR30136:SF24">
    <property type="entry name" value="HTH-TYPE TRANSCRIPTIONAL REPRESSOR ALLR"/>
    <property type="match status" value="1"/>
</dbReference>
<dbReference type="InterPro" id="IPR036388">
    <property type="entry name" value="WH-like_DNA-bd_sf"/>
</dbReference>
<proteinExistence type="predicted"/>
<dbReference type="SUPFAM" id="SSF46785">
    <property type="entry name" value="Winged helix' DNA-binding domain"/>
    <property type="match status" value="1"/>
</dbReference>
<gene>
    <name evidence="6" type="ORF">NCI01_17900</name>
</gene>
<feature type="domain" description="HTH iclR-type" evidence="4">
    <location>
        <begin position="11"/>
        <end position="73"/>
    </location>
</feature>
<dbReference type="PROSITE" id="PS51078">
    <property type="entry name" value="ICLR_ED"/>
    <property type="match status" value="1"/>
</dbReference>
<dbReference type="InterPro" id="IPR050707">
    <property type="entry name" value="HTH_MetabolicPath_Reg"/>
</dbReference>
<dbReference type="InterPro" id="IPR005471">
    <property type="entry name" value="Tscrpt_reg_IclR_N"/>
</dbReference>
<organism evidence="6 7">
    <name type="scientific">Nocardioides pinisoli</name>
    <dbReference type="NCBI Taxonomy" id="2950279"/>
    <lineage>
        <taxon>Bacteria</taxon>
        <taxon>Bacillati</taxon>
        <taxon>Actinomycetota</taxon>
        <taxon>Actinomycetes</taxon>
        <taxon>Propionibacteriales</taxon>
        <taxon>Nocardioidaceae</taxon>
        <taxon>Nocardioides</taxon>
    </lineage>
</organism>
<accession>A0ABT1L108</accession>
<keyword evidence="7" id="KW-1185">Reference proteome</keyword>
<dbReference type="Gene3D" id="1.10.10.10">
    <property type="entry name" value="Winged helix-like DNA-binding domain superfamily/Winged helix DNA-binding domain"/>
    <property type="match status" value="1"/>
</dbReference>
<dbReference type="Pfam" id="PF01614">
    <property type="entry name" value="IclR_C"/>
    <property type="match status" value="1"/>
</dbReference>
<dbReference type="InterPro" id="IPR014757">
    <property type="entry name" value="Tscrpt_reg_IclR_C"/>
</dbReference>
<evidence type="ECO:0000259" key="5">
    <source>
        <dbReference type="PROSITE" id="PS51078"/>
    </source>
</evidence>
<sequence length="262" mass="27926">MSNLHHMPGRVQSVERAAAILQVLAVEAQPTPLHHLAAALGLAKGTAHGLLQTLKDVGFVDQDEESGLYAIGAGLLELAAPKLDHNELRSRALNWTDALAGRTHLAVLVGTLEGDHVVVVHHVLRSDESPVTTTTGAALPLHGSALGKVLLAHDPRAMRSARAGELESRTYRTVVDWPALQRQLADVRDVGWAAEVEEREPGVAALAAPVRDRSGYVVAAIGVEGAPDELCDTRLRPRPALARQVTDAARAVSRELGHGRRT</sequence>
<dbReference type="RefSeq" id="WP_254182849.1">
    <property type="nucleotide sequence ID" value="NZ_JANARS010000008.1"/>
</dbReference>
<evidence type="ECO:0000256" key="1">
    <source>
        <dbReference type="ARBA" id="ARBA00023015"/>
    </source>
</evidence>
<dbReference type="Gene3D" id="3.30.450.40">
    <property type="match status" value="1"/>
</dbReference>
<feature type="domain" description="IclR-ED" evidence="5">
    <location>
        <begin position="74"/>
        <end position="258"/>
    </location>
</feature>
<dbReference type="SUPFAM" id="SSF55781">
    <property type="entry name" value="GAF domain-like"/>
    <property type="match status" value="1"/>
</dbReference>
<keyword evidence="3" id="KW-0804">Transcription</keyword>
<dbReference type="InterPro" id="IPR029016">
    <property type="entry name" value="GAF-like_dom_sf"/>
</dbReference>
<protein>
    <submittedName>
        <fullName evidence="6">IclR family transcriptional regulator</fullName>
    </submittedName>
</protein>
<evidence type="ECO:0000313" key="6">
    <source>
        <dbReference type="EMBL" id="MCP3423682.1"/>
    </source>
</evidence>
<dbReference type="EMBL" id="JANARS010000008">
    <property type="protein sequence ID" value="MCP3423682.1"/>
    <property type="molecule type" value="Genomic_DNA"/>
</dbReference>
<comment type="caution">
    <text evidence="6">The sequence shown here is derived from an EMBL/GenBank/DDBJ whole genome shotgun (WGS) entry which is preliminary data.</text>
</comment>
<keyword evidence="1" id="KW-0805">Transcription regulation</keyword>
<evidence type="ECO:0000256" key="3">
    <source>
        <dbReference type="ARBA" id="ARBA00023163"/>
    </source>
</evidence>
<evidence type="ECO:0000313" key="7">
    <source>
        <dbReference type="Proteomes" id="UP001204524"/>
    </source>
</evidence>
<reference evidence="6 7" key="1">
    <citation type="submission" date="2022-06" db="EMBL/GenBank/DDBJ databases">
        <authorList>
            <person name="So Y."/>
        </authorList>
    </citation>
    <scope>NUCLEOTIDE SEQUENCE [LARGE SCALE GENOMIC DNA]</scope>
    <source>
        <strain evidence="6 7">STR3</strain>
    </source>
</reference>
<name>A0ABT1L108_9ACTN</name>
<dbReference type="SMART" id="SM00346">
    <property type="entry name" value="HTH_ICLR"/>
    <property type="match status" value="1"/>
</dbReference>
<dbReference type="Pfam" id="PF09339">
    <property type="entry name" value="HTH_IclR"/>
    <property type="match status" value="1"/>
</dbReference>
<dbReference type="Proteomes" id="UP001204524">
    <property type="component" value="Unassembled WGS sequence"/>
</dbReference>